<dbReference type="Gene3D" id="2.130.10.10">
    <property type="entry name" value="YVTN repeat-like/Quinoprotein amine dehydrogenase"/>
    <property type="match status" value="1"/>
</dbReference>
<keyword evidence="10" id="KW-1133">Transmembrane helix</keyword>
<evidence type="ECO:0000259" key="13">
    <source>
        <dbReference type="PROSITE" id="PS50011"/>
    </source>
</evidence>
<dbReference type="InterPro" id="IPR015943">
    <property type="entry name" value="WD40/YVTN_repeat-like_dom_sf"/>
</dbReference>
<accession>A0A8J4TFM3</accession>
<comment type="subcellular location">
    <subcellularLocation>
        <location evidence="1">Membrane</location>
        <topology evidence="1">Single-pass type I membrane protein</topology>
    </subcellularLocation>
</comment>
<keyword evidence="16" id="KW-1185">Reference proteome</keyword>
<dbReference type="GO" id="GO:0036498">
    <property type="term" value="P:IRE1-mediated unfolded protein response"/>
    <property type="evidence" value="ECO:0007669"/>
    <property type="project" value="TreeGrafter"/>
</dbReference>
<evidence type="ECO:0000256" key="6">
    <source>
        <dbReference type="ARBA" id="ARBA00022729"/>
    </source>
</evidence>
<protein>
    <recommendedName>
        <fullName evidence="2">non-specific serine/threonine protein kinase</fullName>
        <ecNumber evidence="2">2.7.11.1</ecNumber>
    </recommendedName>
</protein>
<dbReference type="Pfam" id="PF06479">
    <property type="entry name" value="Ribonuc_2-5A"/>
    <property type="match status" value="1"/>
</dbReference>
<keyword evidence="4" id="KW-0808">Transferase</keyword>
<dbReference type="InterPro" id="IPR000719">
    <property type="entry name" value="Prot_kinase_dom"/>
</dbReference>
<feature type="compositionally biased region" description="Polar residues" evidence="11">
    <location>
        <begin position="273"/>
        <end position="295"/>
    </location>
</feature>
<evidence type="ECO:0000256" key="3">
    <source>
        <dbReference type="ARBA" id="ARBA00022527"/>
    </source>
</evidence>
<evidence type="ECO:0000256" key="10">
    <source>
        <dbReference type="ARBA" id="ARBA00022989"/>
    </source>
</evidence>
<dbReference type="GO" id="GO:0051082">
    <property type="term" value="F:unfolded protein binding"/>
    <property type="evidence" value="ECO:0007669"/>
    <property type="project" value="TreeGrafter"/>
</dbReference>
<feature type="chain" id="PRO_5035237975" description="non-specific serine/threonine protein kinase" evidence="12">
    <location>
        <begin position="24"/>
        <end position="1295"/>
    </location>
</feature>
<dbReference type="EMBL" id="LUCH01002366">
    <property type="protein sequence ID" value="KAF5401592.1"/>
    <property type="molecule type" value="Genomic_DNA"/>
</dbReference>
<dbReference type="PROSITE" id="PS51392">
    <property type="entry name" value="KEN"/>
    <property type="match status" value="1"/>
</dbReference>
<comment type="caution">
    <text evidence="15">The sequence shown here is derived from an EMBL/GenBank/DDBJ whole genome shotgun (WGS) entry which is preliminary data.</text>
</comment>
<evidence type="ECO:0000256" key="8">
    <source>
        <dbReference type="ARBA" id="ARBA00022777"/>
    </source>
</evidence>
<dbReference type="PROSITE" id="PS00108">
    <property type="entry name" value="PROTEIN_KINASE_ST"/>
    <property type="match status" value="1"/>
</dbReference>
<evidence type="ECO:0000256" key="11">
    <source>
        <dbReference type="SAM" id="MobiDB-lite"/>
    </source>
</evidence>
<dbReference type="Pfam" id="PF00069">
    <property type="entry name" value="Pkinase"/>
    <property type="match status" value="2"/>
</dbReference>
<feature type="region of interest" description="Disordered" evidence="11">
    <location>
        <begin position="1242"/>
        <end position="1273"/>
    </location>
</feature>
<keyword evidence="6 12" id="KW-0732">Signal</keyword>
<dbReference type="EC" id="2.7.11.1" evidence="2"/>
<feature type="region of interest" description="Disordered" evidence="11">
    <location>
        <begin position="851"/>
        <end position="889"/>
    </location>
</feature>
<dbReference type="InterPro" id="IPR008271">
    <property type="entry name" value="Ser/Thr_kinase_AS"/>
</dbReference>
<evidence type="ECO:0000313" key="16">
    <source>
        <dbReference type="Proteomes" id="UP000748531"/>
    </source>
</evidence>
<dbReference type="PANTHER" id="PTHR13954">
    <property type="entry name" value="IRE1-RELATED"/>
    <property type="match status" value="1"/>
</dbReference>
<dbReference type="GO" id="GO:0006397">
    <property type="term" value="P:mRNA processing"/>
    <property type="evidence" value="ECO:0007669"/>
    <property type="project" value="InterPro"/>
</dbReference>
<dbReference type="InterPro" id="IPR038357">
    <property type="entry name" value="KEN_sf"/>
</dbReference>
<dbReference type="Gene3D" id="3.30.200.20">
    <property type="entry name" value="Phosphorylase Kinase, domain 1"/>
    <property type="match status" value="1"/>
</dbReference>
<feature type="compositionally biased region" description="Basic and acidic residues" evidence="11">
    <location>
        <begin position="851"/>
        <end position="861"/>
    </location>
</feature>
<dbReference type="SUPFAM" id="SSF50998">
    <property type="entry name" value="Quinoprotein alcohol dehydrogenase-like"/>
    <property type="match status" value="1"/>
</dbReference>
<name>A0A8J4TFM3_9TREM</name>
<keyword evidence="7" id="KW-0547">Nucleotide-binding</keyword>
<dbReference type="GO" id="GO:0005524">
    <property type="term" value="F:ATP binding"/>
    <property type="evidence" value="ECO:0007669"/>
    <property type="project" value="UniProtKB-KW"/>
</dbReference>
<dbReference type="InterPro" id="IPR011009">
    <property type="entry name" value="Kinase-like_dom_sf"/>
</dbReference>
<dbReference type="InterPro" id="IPR045133">
    <property type="entry name" value="IRE1/2-like"/>
</dbReference>
<sequence length="1295" mass="144887">MLKLPKSIISFIVICVLYCQVYTADVTPGDPPLIQKHTQFSNSSFILVHTLKGDVYLVDRYTGSVQWVKKLGKALEVFYDEGPILIVDPLEGRLYEYSNDASKDMLTHLDHSVMGYVRRSPAYYKNYISFGSKTDSWLSLDMNTGKVLQVSNHNSVQQCPNPIEPEGDSIPTLQPPGDFIGLGKTQYNLLFRDPVTGRPKLNITYSTFSAHTEPDLQSMDLQHIATTQPRLLTFKDRKLLWSLPLSSPVVGLYAVWNPSQPSECRIAPRPIAQSESLESPSESMVEQSPDASANLNEHRSSSAPVVPECKTQVKPSFSPHVPHVLKRIAFTTYALNLKNEILLSPIFMNTRLEAKFSSTLDLTLSLLVDSSPAAELFAIPCVAEASLKLRGIRRTPEQFRLEGPGLTTGKPGESSNAEAVDVWFRSLIGLYELPPTQLNRWVSNNYIPLWARVSRLRQITDSTTKWAVIVPPLLTDGDPENWEAAGNDTEQNSRKHPLGVHPNYDIRLTSIVLISTLSVCVISVYFLKKVYLKFYGTKKGISIRCPASHRATETDLSFLPAHFDLPDKDGWAGCSAEEAGQPDAIRFNLNHILGHGANGTMIFAGTFGQHQTAVKRIVRQPLLEKHWRREHTILLHHHHPNLIRCFWTGSTANFHYLVMQRCTVTLSEVLQNSVNNISHWGLTPIGVIRQFMQAVTWLHHNRIVHRDLKPSNVLIISTDAESRVVVGDFGLSRPLPVGRHDITNSFGPHTALALNRPQTTEHYRMTIEGNPTTEHQPHGCSVQYCTHCKQAAGTLDAPSGDQTSVGVSYGTLGWMAPELCGPCPGHLTYAIDIFSCGLLAYHVLTGGGHPFDRSRSSESDRPSGSQKENSCSSEGDGHQNLARSSGCSPNTSCSDVTVDLFYSPPTLLSRHHARQLAIADNRPPNLSQLTDNCSDIATGVLSRQLIQTMLSHDPSARPSAEEILAYPLFWAPGKVMRFISEVSDLLDTRDSETWDAKMIGFDPETQSDSVNERILSPGKGRFAQKRYVLLNDIESCSRWVFNEHWFHRLEPDIVQDLLTTRGYQDTSLLDLLRAIRNKRSHFWHLSEHTRSLLGHTQEGLAVYWTSRFPCLLPLLYDLSRHYLSRCSVMTEFIPTLQTSRTPASPYTVSEWWLSVKPAPLATPAETCVDEEDSISTNRVVTPPSVVRKRLPDKPWKRGEVLSTSGTSAMPFLESDPVPEDELVIAPEVCPVLNMREHNSACESKFTPVDQPRHRRRPNQPKKVRPPKRKSDREAILKRAGCELSSVVIQPEPFAH</sequence>
<dbReference type="InterPro" id="IPR010513">
    <property type="entry name" value="KEN_dom"/>
</dbReference>
<feature type="region of interest" description="Disordered" evidence="11">
    <location>
        <begin position="272"/>
        <end position="306"/>
    </location>
</feature>
<feature type="signal peptide" evidence="12">
    <location>
        <begin position="1"/>
        <end position="23"/>
    </location>
</feature>
<dbReference type="GO" id="GO:0004521">
    <property type="term" value="F:RNA endonuclease activity"/>
    <property type="evidence" value="ECO:0007669"/>
    <property type="project" value="InterPro"/>
</dbReference>
<keyword evidence="9" id="KW-0067">ATP-binding</keyword>
<feature type="compositionally biased region" description="Basic residues" evidence="11">
    <location>
        <begin position="1252"/>
        <end position="1267"/>
    </location>
</feature>
<proteinExistence type="predicted"/>
<dbReference type="GO" id="GO:0004674">
    <property type="term" value="F:protein serine/threonine kinase activity"/>
    <property type="evidence" value="ECO:0007669"/>
    <property type="project" value="UniProtKB-KW"/>
</dbReference>
<feature type="domain" description="Protein kinase" evidence="13">
    <location>
        <begin position="587"/>
        <end position="969"/>
    </location>
</feature>
<dbReference type="PANTHER" id="PTHR13954:SF6">
    <property type="entry name" value="NON-SPECIFIC SERINE_THREONINE PROTEIN KINASE"/>
    <property type="match status" value="1"/>
</dbReference>
<keyword evidence="5" id="KW-0812">Transmembrane</keyword>
<dbReference type="OrthoDB" id="63989at2759"/>
<evidence type="ECO:0000259" key="14">
    <source>
        <dbReference type="PROSITE" id="PS51392"/>
    </source>
</evidence>
<dbReference type="SUPFAM" id="SSF56112">
    <property type="entry name" value="Protein kinase-like (PK-like)"/>
    <property type="match status" value="1"/>
</dbReference>
<dbReference type="InterPro" id="IPR011047">
    <property type="entry name" value="Quinoprotein_ADH-like_sf"/>
</dbReference>
<dbReference type="PROSITE" id="PS50011">
    <property type="entry name" value="PROTEIN_KINASE_DOM"/>
    <property type="match status" value="1"/>
</dbReference>
<gene>
    <name evidence="15" type="ORF">PHET_05323</name>
</gene>
<dbReference type="Gene3D" id="1.20.1440.180">
    <property type="entry name" value="KEN domain"/>
    <property type="match status" value="1"/>
</dbReference>
<keyword evidence="10" id="KW-0472">Membrane</keyword>
<evidence type="ECO:0000256" key="12">
    <source>
        <dbReference type="SAM" id="SignalP"/>
    </source>
</evidence>
<keyword evidence="3" id="KW-0723">Serine/threonine-protein kinase</keyword>
<organism evidence="15 16">
    <name type="scientific">Paragonimus heterotremus</name>
    <dbReference type="NCBI Taxonomy" id="100268"/>
    <lineage>
        <taxon>Eukaryota</taxon>
        <taxon>Metazoa</taxon>
        <taxon>Spiralia</taxon>
        <taxon>Lophotrochozoa</taxon>
        <taxon>Platyhelminthes</taxon>
        <taxon>Trematoda</taxon>
        <taxon>Digenea</taxon>
        <taxon>Plagiorchiida</taxon>
        <taxon>Troglotremata</taxon>
        <taxon>Troglotrematidae</taxon>
        <taxon>Paragonimus</taxon>
    </lineage>
</organism>
<reference evidence="15" key="1">
    <citation type="submission" date="2019-05" db="EMBL/GenBank/DDBJ databases">
        <title>Annotation for the trematode Paragonimus heterotremus.</title>
        <authorList>
            <person name="Choi Y.-J."/>
        </authorList>
    </citation>
    <scope>NUCLEOTIDE SEQUENCE</scope>
    <source>
        <strain evidence="15">LC</strain>
    </source>
</reference>
<evidence type="ECO:0000256" key="5">
    <source>
        <dbReference type="ARBA" id="ARBA00022692"/>
    </source>
</evidence>
<evidence type="ECO:0000256" key="7">
    <source>
        <dbReference type="ARBA" id="ARBA00022741"/>
    </source>
</evidence>
<feature type="domain" description="KEN" evidence="14">
    <location>
        <begin position="972"/>
        <end position="1135"/>
    </location>
</feature>
<evidence type="ECO:0000313" key="15">
    <source>
        <dbReference type="EMBL" id="KAF5401592.1"/>
    </source>
</evidence>
<evidence type="ECO:0000256" key="4">
    <source>
        <dbReference type="ARBA" id="ARBA00022679"/>
    </source>
</evidence>
<evidence type="ECO:0000256" key="9">
    <source>
        <dbReference type="ARBA" id="ARBA00022840"/>
    </source>
</evidence>
<dbReference type="Gene3D" id="1.10.510.10">
    <property type="entry name" value="Transferase(Phosphotransferase) domain 1"/>
    <property type="match status" value="1"/>
</dbReference>
<keyword evidence="8" id="KW-0418">Kinase</keyword>
<evidence type="ECO:0000256" key="1">
    <source>
        <dbReference type="ARBA" id="ARBA00004479"/>
    </source>
</evidence>
<evidence type="ECO:0000256" key="2">
    <source>
        <dbReference type="ARBA" id="ARBA00012513"/>
    </source>
</evidence>
<dbReference type="Proteomes" id="UP000748531">
    <property type="component" value="Unassembled WGS sequence"/>
</dbReference>
<dbReference type="GO" id="GO:0070059">
    <property type="term" value="P:intrinsic apoptotic signaling pathway in response to endoplasmic reticulum stress"/>
    <property type="evidence" value="ECO:0007669"/>
    <property type="project" value="TreeGrafter"/>
</dbReference>
<dbReference type="GO" id="GO:1990604">
    <property type="term" value="C:IRE1-TRAF2-ASK1 complex"/>
    <property type="evidence" value="ECO:0007669"/>
    <property type="project" value="TreeGrafter"/>
</dbReference>
<dbReference type="SMART" id="SM00220">
    <property type="entry name" value="S_TKc"/>
    <property type="match status" value="1"/>
</dbReference>